<feature type="non-terminal residue" evidence="2">
    <location>
        <position position="1"/>
    </location>
</feature>
<feature type="non-terminal residue" evidence="2">
    <location>
        <position position="32"/>
    </location>
</feature>
<dbReference type="AlphaFoldDB" id="A0A382HLV8"/>
<reference evidence="2" key="1">
    <citation type="submission" date="2018-05" db="EMBL/GenBank/DDBJ databases">
        <authorList>
            <person name="Lanie J.A."/>
            <person name="Ng W.-L."/>
            <person name="Kazmierczak K.M."/>
            <person name="Andrzejewski T.M."/>
            <person name="Davidsen T.M."/>
            <person name="Wayne K.J."/>
            <person name="Tettelin H."/>
            <person name="Glass J.I."/>
            <person name="Rusch D."/>
            <person name="Podicherti R."/>
            <person name="Tsui H.-C.T."/>
            <person name="Winkler M.E."/>
        </authorList>
    </citation>
    <scope>NUCLEOTIDE SEQUENCE</scope>
</reference>
<sequence length="32" mass="3691">VALVNTEAVLLRSHDYGDSSRILRFYTKDYGM</sequence>
<evidence type="ECO:0000313" key="2">
    <source>
        <dbReference type="EMBL" id="SVB87927.1"/>
    </source>
</evidence>
<dbReference type="EMBL" id="UINC01061884">
    <property type="protein sequence ID" value="SVB87927.1"/>
    <property type="molecule type" value="Genomic_DNA"/>
</dbReference>
<evidence type="ECO:0000259" key="1">
    <source>
        <dbReference type="Pfam" id="PF11967"/>
    </source>
</evidence>
<organism evidence="2">
    <name type="scientific">marine metagenome</name>
    <dbReference type="NCBI Taxonomy" id="408172"/>
    <lineage>
        <taxon>unclassified sequences</taxon>
        <taxon>metagenomes</taxon>
        <taxon>ecological metagenomes</taxon>
    </lineage>
</organism>
<dbReference type="Pfam" id="PF11967">
    <property type="entry name" value="RecO_N"/>
    <property type="match status" value="1"/>
</dbReference>
<gene>
    <name evidence="2" type="ORF">METZ01_LOCUS240781</name>
</gene>
<accession>A0A382HLV8</accession>
<proteinExistence type="predicted"/>
<protein>
    <recommendedName>
        <fullName evidence="1">DNA replication/recombination mediator RecO N-terminal domain-containing protein</fullName>
    </recommendedName>
</protein>
<name>A0A382HLV8_9ZZZZ</name>
<dbReference type="Gene3D" id="2.40.50.140">
    <property type="entry name" value="Nucleic acid-binding proteins"/>
    <property type="match status" value="1"/>
</dbReference>
<dbReference type="InterPro" id="IPR022572">
    <property type="entry name" value="DNA_rep/recomb_RecO_N"/>
</dbReference>
<dbReference type="InterPro" id="IPR012340">
    <property type="entry name" value="NA-bd_OB-fold"/>
</dbReference>
<feature type="domain" description="DNA replication/recombination mediator RecO N-terminal" evidence="1">
    <location>
        <begin position="3"/>
        <end position="31"/>
    </location>
</feature>